<dbReference type="AlphaFoldDB" id="A0A2K9NFZ7"/>
<gene>
    <name evidence="3" type="ORF">C0V82_16635</name>
</gene>
<reference evidence="3 4" key="1">
    <citation type="submission" date="2017-12" db="EMBL/GenBank/DDBJ databases">
        <title>Genomes of bacteria within cyanobacterial aggregates.</title>
        <authorList>
            <person name="Cai H."/>
        </authorList>
    </citation>
    <scope>NUCLEOTIDE SEQUENCE [LARGE SCALE GENOMIC DNA]</scope>
    <source>
        <strain evidence="3 4">TH16</strain>
    </source>
</reference>
<dbReference type="CDD" id="cd00830">
    <property type="entry name" value="KAS_III"/>
    <property type="match status" value="1"/>
</dbReference>
<dbReference type="InterPro" id="IPR013747">
    <property type="entry name" value="ACP_syn_III_C"/>
</dbReference>
<keyword evidence="1" id="KW-0808">Transferase</keyword>
<evidence type="ECO:0000256" key="2">
    <source>
        <dbReference type="ARBA" id="ARBA00023315"/>
    </source>
</evidence>
<sequence>MAQARINGIALRGIVSALPVGVEDVTHLAARFGTDQAERIAAATGIHRRHIAAPSQCMSDLALPAARDLLDRLGWGGDSVDLLICVTQTPDHPLPATACLLQHRLGLGKQCAAFDVGLGCSGYVYGLWLTASLLAGMGRGRALLVAGDTTSRTMAPDDRSVAPLFGDAATVTALEWDLDGSCLTVDTGTDGAGAPYLIQPGGGARQPDGPLLFMDGTQVFAFTLREVPKTIAATLTLAGSDIKSVDHVVLHQANEMMLRRLGAKIGAREDQLVMALADRGNTSSATIPLAMTDALSYPLMSGKRTLLLCGFGVGWSWGTAVWTTGPARVCRTILVDQTSTVIPAG</sequence>
<keyword evidence="2" id="KW-0012">Acyltransferase</keyword>
<dbReference type="SUPFAM" id="SSF53901">
    <property type="entry name" value="Thiolase-like"/>
    <property type="match status" value="1"/>
</dbReference>
<evidence type="ECO:0000313" key="4">
    <source>
        <dbReference type="Proteomes" id="UP000234752"/>
    </source>
</evidence>
<dbReference type="Pfam" id="PF08541">
    <property type="entry name" value="ACP_syn_III_C"/>
    <property type="match status" value="1"/>
</dbReference>
<dbReference type="OrthoDB" id="9815506at2"/>
<keyword evidence="4" id="KW-1185">Reference proteome</keyword>
<dbReference type="PANTHER" id="PTHR34069">
    <property type="entry name" value="3-OXOACYL-[ACYL-CARRIER-PROTEIN] SYNTHASE 3"/>
    <property type="match status" value="1"/>
</dbReference>
<dbReference type="GO" id="GO:0044550">
    <property type="term" value="P:secondary metabolite biosynthetic process"/>
    <property type="evidence" value="ECO:0007669"/>
    <property type="project" value="TreeGrafter"/>
</dbReference>
<proteinExistence type="predicted"/>
<accession>A0A2K9NFZ7</accession>
<dbReference type="Proteomes" id="UP000234752">
    <property type="component" value="Chromosome eg_2"/>
</dbReference>
<dbReference type="RefSeq" id="WP_102113601.1">
    <property type="nucleotide sequence ID" value="NZ_BMGN01000006.1"/>
</dbReference>
<dbReference type="PANTHER" id="PTHR34069:SF2">
    <property type="entry name" value="BETA-KETOACYL-[ACYL-CARRIER-PROTEIN] SYNTHASE III"/>
    <property type="match status" value="1"/>
</dbReference>
<dbReference type="InterPro" id="IPR013751">
    <property type="entry name" value="ACP_syn_III_N"/>
</dbReference>
<evidence type="ECO:0000313" key="3">
    <source>
        <dbReference type="EMBL" id="AUN32050.1"/>
    </source>
</evidence>
<dbReference type="KEGG" id="ncb:C0V82_16635"/>
<dbReference type="GO" id="GO:0004315">
    <property type="term" value="F:3-oxoacyl-[acyl-carrier-protein] synthase activity"/>
    <property type="evidence" value="ECO:0007669"/>
    <property type="project" value="InterPro"/>
</dbReference>
<evidence type="ECO:0000256" key="1">
    <source>
        <dbReference type="ARBA" id="ARBA00022679"/>
    </source>
</evidence>
<dbReference type="InterPro" id="IPR016039">
    <property type="entry name" value="Thiolase-like"/>
</dbReference>
<name>A0A2K9NFZ7_9PROT</name>
<organism evidence="3 4">
    <name type="scientific">Niveispirillum cyanobacteriorum</name>
    <dbReference type="NCBI Taxonomy" id="1612173"/>
    <lineage>
        <taxon>Bacteria</taxon>
        <taxon>Pseudomonadati</taxon>
        <taxon>Pseudomonadota</taxon>
        <taxon>Alphaproteobacteria</taxon>
        <taxon>Rhodospirillales</taxon>
        <taxon>Azospirillaceae</taxon>
        <taxon>Niveispirillum</taxon>
    </lineage>
</organism>
<dbReference type="GO" id="GO:0006633">
    <property type="term" value="P:fatty acid biosynthetic process"/>
    <property type="evidence" value="ECO:0007669"/>
    <property type="project" value="InterPro"/>
</dbReference>
<dbReference type="EMBL" id="CP025612">
    <property type="protein sequence ID" value="AUN32050.1"/>
    <property type="molecule type" value="Genomic_DNA"/>
</dbReference>
<protein>
    <submittedName>
        <fullName evidence="3">Ketoacyl-ACP synthase III</fullName>
    </submittedName>
</protein>
<dbReference type="Pfam" id="PF08545">
    <property type="entry name" value="ACP_syn_III"/>
    <property type="match status" value="1"/>
</dbReference>
<dbReference type="Gene3D" id="3.40.47.10">
    <property type="match status" value="1"/>
</dbReference>